<name>A0A8H6E2X4_PETAA</name>
<evidence type="ECO:0000313" key="2">
    <source>
        <dbReference type="Proteomes" id="UP000541154"/>
    </source>
</evidence>
<dbReference type="Proteomes" id="UP000541154">
    <property type="component" value="Unassembled WGS sequence"/>
</dbReference>
<keyword evidence="2" id="KW-1185">Reference proteome</keyword>
<organism evidence="1 2">
    <name type="scientific">Petromyces alliaceus</name>
    <name type="common">Aspergillus alliaceus</name>
    <dbReference type="NCBI Taxonomy" id="209559"/>
    <lineage>
        <taxon>Eukaryota</taxon>
        <taxon>Fungi</taxon>
        <taxon>Dikarya</taxon>
        <taxon>Ascomycota</taxon>
        <taxon>Pezizomycotina</taxon>
        <taxon>Eurotiomycetes</taxon>
        <taxon>Eurotiomycetidae</taxon>
        <taxon>Eurotiales</taxon>
        <taxon>Aspergillaceae</taxon>
        <taxon>Aspergillus</taxon>
        <taxon>Aspergillus subgen. Circumdati</taxon>
    </lineage>
</organism>
<gene>
    <name evidence="1" type="ORF">ETB97_007618</name>
</gene>
<sequence>MACTVDLGSNTFYSTNFDLDLSLHASAEMLFPERATPLSSVESLKEAFDSGRIWVEQVPELKLHVQVSAGSGLSYPLSIFASQIGDTVCNSKFWRELGLGVLFKSCDQQFEPINSTSFHLSFGLRRRPGGSITTEPSKRLAKIESFPGAVPPPCISTVRISTISISMIYSHRTQHMHHIPSSSTVIANLPEKPRAPSHWMMGVLKVDPYEHYRMYSLLSNTTITPKDSVLTLPMERHYQGDEYSGYSQNSPAFSVLWSNGTPQVSEFSSLFNKGLRALLLDKQAKLSKYPMVREHELLSLSRIAPPVFSLGYREAMNERSHLIPLIAKSMCSILKTTRSRSLQDGVDILKASHRRRQDGLSTSPCGMDSKSAIIASLWCIAQKQLYKPEASRKLSPLWPPPRPCSTSPLQKDTLAKEHTEEIIQFQDDWDFDEAGDSDYYLGTNEKDLSLYGPDGTNNPLLSQDENISNYSNIIDSQFDCVEYGQETQDFSRESKRDRRCTSSLADSSSDFEMLVSHRFDEYASNAIPIPDISPVLEVEEPYSKDSDDMLCDQL</sequence>
<accession>A0A8H6E2X4</accession>
<dbReference type="EMBL" id="SPNV01000330">
    <property type="protein sequence ID" value="KAF5856290.1"/>
    <property type="molecule type" value="Genomic_DNA"/>
</dbReference>
<protein>
    <submittedName>
        <fullName evidence="1">Uncharacterized protein</fullName>
    </submittedName>
</protein>
<comment type="caution">
    <text evidence="1">The sequence shown here is derived from an EMBL/GenBank/DDBJ whole genome shotgun (WGS) entry which is preliminary data.</text>
</comment>
<proteinExistence type="predicted"/>
<dbReference type="AlphaFoldDB" id="A0A8H6E2X4"/>
<evidence type="ECO:0000313" key="1">
    <source>
        <dbReference type="EMBL" id="KAF5856290.1"/>
    </source>
</evidence>
<reference evidence="1 2" key="1">
    <citation type="submission" date="2019-04" db="EMBL/GenBank/DDBJ databases">
        <title>Aspergillus burnettii sp. nov., novel species from soil in southeast Queensland.</title>
        <authorList>
            <person name="Gilchrist C.L.M."/>
            <person name="Pitt J.I."/>
            <person name="Lange L."/>
            <person name="Lacey H.J."/>
            <person name="Vuong D."/>
            <person name="Midgley D.J."/>
            <person name="Greenfield P."/>
            <person name="Bradbury M."/>
            <person name="Lacey E."/>
            <person name="Busk P.K."/>
            <person name="Pilgaard B."/>
            <person name="Chooi Y.H."/>
            <person name="Piggott A.M."/>
        </authorList>
    </citation>
    <scope>NUCLEOTIDE SEQUENCE [LARGE SCALE GENOMIC DNA]</scope>
    <source>
        <strain evidence="1 2">FRR 5400</strain>
    </source>
</reference>